<dbReference type="GeneID" id="17275203"/>
<evidence type="ECO:0000313" key="3">
    <source>
        <dbReference type="Proteomes" id="UP000013827"/>
    </source>
</evidence>
<feature type="region of interest" description="Disordered" evidence="1">
    <location>
        <begin position="1"/>
        <end position="57"/>
    </location>
</feature>
<dbReference type="RefSeq" id="XP_005782359.1">
    <property type="nucleotide sequence ID" value="XM_005782302.1"/>
</dbReference>
<evidence type="ECO:0008006" key="4">
    <source>
        <dbReference type="Google" id="ProtNLM"/>
    </source>
</evidence>
<dbReference type="PaxDb" id="2903-EOD29930"/>
<dbReference type="Proteomes" id="UP000013827">
    <property type="component" value="Unassembled WGS sequence"/>
</dbReference>
<sequence length="358" mass="38636">MSDVPPPPPTEDAAPPPPPPPPPPPMEEMFGPPLDAPPPPPDVADAAEGVVPPPDLSDAEGAMLWAVLEVANEALMESDPNLQVTEGGVKDIQADVLEKVFGVMEKQGRTELVEEDRAYIHRRVSALVAKALATGRRFAKLDRIVCNVGGARGWVPGTVQALNEDDPSDPTGLRPLPYVVKIDPPESRLVSVPKDTNECARAEVCFGTREDGLWFTRMCLPKAVKRGSQRSGRRFGKGDRVACAVEDESGDFSDWAAGEVVEVDHAVAEDWRGDVLMAGGLAPYRVLLDSGATVLVHADEHWLVRDLTLQPAGPRVAADGTRCLKRMGKRRAGDGWESFDHTTRKVRKLADGSSDDDD</sequence>
<dbReference type="STRING" id="2903.R1ETL8"/>
<feature type="compositionally biased region" description="Pro residues" evidence="1">
    <location>
        <begin position="1"/>
        <end position="26"/>
    </location>
</feature>
<evidence type="ECO:0000313" key="2">
    <source>
        <dbReference type="EnsemblProtists" id="EOD29930"/>
    </source>
</evidence>
<dbReference type="AlphaFoldDB" id="A0A0D3K2E5"/>
<dbReference type="EnsemblProtists" id="EOD29930">
    <property type="protein sequence ID" value="EOD29930"/>
    <property type="gene ID" value="EMIHUDRAFT_442617"/>
</dbReference>
<proteinExistence type="predicted"/>
<accession>A0A0D3K2E5</accession>
<keyword evidence="3" id="KW-1185">Reference proteome</keyword>
<dbReference type="KEGG" id="ehx:EMIHUDRAFT_442617"/>
<reference evidence="2" key="2">
    <citation type="submission" date="2024-10" db="UniProtKB">
        <authorList>
            <consortium name="EnsemblProtists"/>
        </authorList>
    </citation>
    <scope>IDENTIFICATION</scope>
</reference>
<reference evidence="3" key="1">
    <citation type="journal article" date="2013" name="Nature">
        <title>Pan genome of the phytoplankton Emiliania underpins its global distribution.</title>
        <authorList>
            <person name="Read B.A."/>
            <person name="Kegel J."/>
            <person name="Klute M.J."/>
            <person name="Kuo A."/>
            <person name="Lefebvre S.C."/>
            <person name="Maumus F."/>
            <person name="Mayer C."/>
            <person name="Miller J."/>
            <person name="Monier A."/>
            <person name="Salamov A."/>
            <person name="Young J."/>
            <person name="Aguilar M."/>
            <person name="Claverie J.M."/>
            <person name="Frickenhaus S."/>
            <person name="Gonzalez K."/>
            <person name="Herman E.K."/>
            <person name="Lin Y.C."/>
            <person name="Napier J."/>
            <person name="Ogata H."/>
            <person name="Sarno A.F."/>
            <person name="Shmutz J."/>
            <person name="Schroeder D."/>
            <person name="de Vargas C."/>
            <person name="Verret F."/>
            <person name="von Dassow P."/>
            <person name="Valentin K."/>
            <person name="Van de Peer Y."/>
            <person name="Wheeler G."/>
            <person name="Dacks J.B."/>
            <person name="Delwiche C.F."/>
            <person name="Dyhrman S.T."/>
            <person name="Glockner G."/>
            <person name="John U."/>
            <person name="Richards T."/>
            <person name="Worden A.Z."/>
            <person name="Zhang X."/>
            <person name="Grigoriev I.V."/>
            <person name="Allen A.E."/>
            <person name="Bidle K."/>
            <person name="Borodovsky M."/>
            <person name="Bowler C."/>
            <person name="Brownlee C."/>
            <person name="Cock J.M."/>
            <person name="Elias M."/>
            <person name="Gladyshev V.N."/>
            <person name="Groth M."/>
            <person name="Guda C."/>
            <person name="Hadaegh A."/>
            <person name="Iglesias-Rodriguez M.D."/>
            <person name="Jenkins J."/>
            <person name="Jones B.M."/>
            <person name="Lawson T."/>
            <person name="Leese F."/>
            <person name="Lindquist E."/>
            <person name="Lobanov A."/>
            <person name="Lomsadze A."/>
            <person name="Malik S.B."/>
            <person name="Marsh M.E."/>
            <person name="Mackinder L."/>
            <person name="Mock T."/>
            <person name="Mueller-Roeber B."/>
            <person name="Pagarete A."/>
            <person name="Parker M."/>
            <person name="Probert I."/>
            <person name="Quesneville H."/>
            <person name="Raines C."/>
            <person name="Rensing S.A."/>
            <person name="Riano-Pachon D.M."/>
            <person name="Richier S."/>
            <person name="Rokitta S."/>
            <person name="Shiraiwa Y."/>
            <person name="Soanes D.M."/>
            <person name="van der Giezen M."/>
            <person name="Wahlund T.M."/>
            <person name="Williams B."/>
            <person name="Wilson W."/>
            <person name="Wolfe G."/>
            <person name="Wurch L.L."/>
        </authorList>
    </citation>
    <scope>NUCLEOTIDE SEQUENCE</scope>
</reference>
<protein>
    <recommendedName>
        <fullName evidence="4">SGF29 C-terminal domain-containing protein</fullName>
    </recommendedName>
</protein>
<name>A0A0D3K2E5_EMIH1</name>
<evidence type="ECO:0000256" key="1">
    <source>
        <dbReference type="SAM" id="MobiDB-lite"/>
    </source>
</evidence>
<dbReference type="HOGENOM" id="CLU_774871_0_0_1"/>
<organism evidence="2 3">
    <name type="scientific">Emiliania huxleyi (strain CCMP1516)</name>
    <dbReference type="NCBI Taxonomy" id="280463"/>
    <lineage>
        <taxon>Eukaryota</taxon>
        <taxon>Haptista</taxon>
        <taxon>Haptophyta</taxon>
        <taxon>Prymnesiophyceae</taxon>
        <taxon>Isochrysidales</taxon>
        <taxon>Noelaerhabdaceae</taxon>
        <taxon>Emiliania</taxon>
    </lineage>
</organism>